<dbReference type="GO" id="GO:0005634">
    <property type="term" value="C:nucleus"/>
    <property type="evidence" value="ECO:0007669"/>
    <property type="project" value="TreeGrafter"/>
</dbReference>
<dbReference type="PANTHER" id="PTHR13082:SF0">
    <property type="entry name" value="HISTONE DEACETYLASE COMPLEX SUBUNIT SAP18"/>
    <property type="match status" value="1"/>
</dbReference>
<protein>
    <recommendedName>
        <fullName evidence="2">18 kDa Sin3-associated polypeptide</fullName>
    </recommendedName>
</protein>
<reference evidence="3" key="1">
    <citation type="submission" date="2020-11" db="EMBL/GenBank/DDBJ databases">
        <authorList>
            <person name="Tran Van P."/>
        </authorList>
    </citation>
    <scope>NUCLEOTIDE SEQUENCE</scope>
</reference>
<dbReference type="PANTHER" id="PTHR13082">
    <property type="entry name" value="SAP18"/>
    <property type="match status" value="1"/>
</dbReference>
<proteinExistence type="inferred from homology"/>
<organism evidence="3">
    <name type="scientific">Timema poppense</name>
    <name type="common">Walking stick</name>
    <dbReference type="NCBI Taxonomy" id="170557"/>
    <lineage>
        <taxon>Eukaryota</taxon>
        <taxon>Metazoa</taxon>
        <taxon>Ecdysozoa</taxon>
        <taxon>Arthropoda</taxon>
        <taxon>Hexapoda</taxon>
        <taxon>Insecta</taxon>
        <taxon>Pterygota</taxon>
        <taxon>Neoptera</taxon>
        <taxon>Polyneoptera</taxon>
        <taxon>Phasmatodea</taxon>
        <taxon>Timematodea</taxon>
        <taxon>Timematoidea</taxon>
        <taxon>Timematidae</taxon>
        <taxon>Timema</taxon>
    </lineage>
</organism>
<dbReference type="GO" id="GO:0003714">
    <property type="term" value="F:transcription corepressor activity"/>
    <property type="evidence" value="ECO:0007669"/>
    <property type="project" value="TreeGrafter"/>
</dbReference>
<dbReference type="InterPro" id="IPR010516">
    <property type="entry name" value="SAP18"/>
</dbReference>
<gene>
    <name evidence="3" type="ORF">TPSB3V08_LOCUS4910</name>
</gene>
<sequence length="138" mass="15711">MLVDNMAVIAAVGSMIVDEAEKPVDREKERSIHVYIFIFYFRHAPYSFAYFATPDVTTTSWTTTEETFQPMNFKSILDVRSPSYRMREIGTTCSGQKGADDGKTLAQVRFVIGDYMDICIMPPNRAMPMMRGRGGRPY</sequence>
<dbReference type="EMBL" id="OD002465">
    <property type="protein sequence ID" value="CAD7405301.1"/>
    <property type="molecule type" value="Genomic_DNA"/>
</dbReference>
<accession>A0A7R9D1B6</accession>
<dbReference type="AlphaFoldDB" id="A0A7R9D1B6"/>
<dbReference type="Gene3D" id="3.10.20.550">
    <property type="entry name" value="ASAP complex, SAP18 subunit"/>
    <property type="match status" value="1"/>
</dbReference>
<dbReference type="Pfam" id="PF06487">
    <property type="entry name" value="SAP18"/>
    <property type="match status" value="1"/>
</dbReference>
<dbReference type="InterPro" id="IPR042534">
    <property type="entry name" value="SAP18_sf"/>
</dbReference>
<evidence type="ECO:0000313" key="3">
    <source>
        <dbReference type="EMBL" id="CAD7405301.1"/>
    </source>
</evidence>
<evidence type="ECO:0000256" key="2">
    <source>
        <dbReference type="ARBA" id="ARBA00030511"/>
    </source>
</evidence>
<name>A0A7R9D1B6_TIMPO</name>
<evidence type="ECO:0000256" key="1">
    <source>
        <dbReference type="ARBA" id="ARBA00009143"/>
    </source>
</evidence>
<comment type="similarity">
    <text evidence="1">Belongs to the SAP18 family.</text>
</comment>